<evidence type="ECO:0000313" key="1">
    <source>
        <dbReference type="EMBL" id="NYE07190.1"/>
    </source>
</evidence>
<dbReference type="Proteomes" id="UP000548423">
    <property type="component" value="Unassembled WGS sequence"/>
</dbReference>
<dbReference type="EMBL" id="JACCBX010000008">
    <property type="protein sequence ID" value="NYE07190.1"/>
    <property type="molecule type" value="Genomic_DNA"/>
</dbReference>
<protein>
    <submittedName>
        <fullName evidence="1">Uncharacterized protein</fullName>
    </submittedName>
</protein>
<dbReference type="AlphaFoldDB" id="A0A852TE98"/>
<reference evidence="2" key="2">
    <citation type="submission" date="2020-08" db="EMBL/GenBank/DDBJ databases">
        <title>The Agave Microbiome: Exploring the role of microbial communities in plant adaptations to desert environments.</title>
        <authorList>
            <person name="Partida-Martinez L.P."/>
        </authorList>
    </citation>
    <scope>NUCLEOTIDE SEQUENCE [LARGE SCALE GENOMIC DNA]</scope>
    <source>
        <strain evidence="2">AT2.8</strain>
    </source>
</reference>
<gene>
    <name evidence="1" type="ORF">F4694_003975</name>
</gene>
<comment type="caution">
    <text evidence="1">The sequence shown here is derived from an EMBL/GenBank/DDBJ whole genome shotgun (WGS) entry which is preliminary data.</text>
</comment>
<proteinExistence type="predicted"/>
<sequence length="83" mass="9716">MYFNLEVHICIEGTRMLSKGRFATRKKSEIPLVAYQIVRDIKRETGYRTTLIEKVIVNGTEDITDEVKKIECMPIPPLDNIFW</sequence>
<name>A0A852TE98_9BACI</name>
<evidence type="ECO:0000313" key="2">
    <source>
        <dbReference type="Proteomes" id="UP000548423"/>
    </source>
</evidence>
<organism evidence="1 2">
    <name type="scientific">Neobacillus niacini</name>
    <dbReference type="NCBI Taxonomy" id="86668"/>
    <lineage>
        <taxon>Bacteria</taxon>
        <taxon>Bacillati</taxon>
        <taxon>Bacillota</taxon>
        <taxon>Bacilli</taxon>
        <taxon>Bacillales</taxon>
        <taxon>Bacillaceae</taxon>
        <taxon>Neobacillus</taxon>
    </lineage>
</organism>
<accession>A0A852TE98</accession>
<reference evidence="2" key="1">
    <citation type="submission" date="2020-07" db="EMBL/GenBank/DDBJ databases">
        <authorList>
            <person name="Partida-Martinez L."/>
            <person name="Huntemann M."/>
            <person name="Clum A."/>
            <person name="Wang J."/>
            <person name="Palaniappan K."/>
            <person name="Ritter S."/>
            <person name="Chen I.-M."/>
            <person name="Stamatis D."/>
            <person name="Reddy T."/>
            <person name="O'Malley R."/>
            <person name="Daum C."/>
            <person name="Shapiro N."/>
            <person name="Ivanova N."/>
            <person name="Kyrpides N."/>
            <person name="Woyke T."/>
        </authorList>
    </citation>
    <scope>NUCLEOTIDE SEQUENCE [LARGE SCALE GENOMIC DNA]</scope>
    <source>
        <strain evidence="2">AT2.8</strain>
    </source>
</reference>